<evidence type="ECO:0000256" key="1">
    <source>
        <dbReference type="SAM" id="MobiDB-lite"/>
    </source>
</evidence>
<evidence type="ECO:0000313" key="2">
    <source>
        <dbReference type="EMBL" id="NEK59800.1"/>
    </source>
</evidence>
<gene>
    <name evidence="2" type="ORF">GCU56_18245</name>
</gene>
<dbReference type="RefSeq" id="WP_163483167.1">
    <property type="nucleotide sequence ID" value="NZ_JAAGWF010000020.1"/>
</dbReference>
<feature type="region of interest" description="Disordered" evidence="1">
    <location>
        <begin position="1"/>
        <end position="59"/>
    </location>
</feature>
<keyword evidence="3" id="KW-1185">Reference proteome</keyword>
<organism evidence="2 3">
    <name type="scientific">Geodermatophilus sabuli</name>
    <dbReference type="NCBI Taxonomy" id="1564158"/>
    <lineage>
        <taxon>Bacteria</taxon>
        <taxon>Bacillati</taxon>
        <taxon>Actinomycetota</taxon>
        <taxon>Actinomycetes</taxon>
        <taxon>Geodermatophilales</taxon>
        <taxon>Geodermatophilaceae</taxon>
        <taxon>Geodermatophilus</taxon>
    </lineage>
</organism>
<comment type="caution">
    <text evidence="2">The sequence shown here is derived from an EMBL/GenBank/DDBJ whole genome shotgun (WGS) entry which is preliminary data.</text>
</comment>
<reference evidence="2 3" key="1">
    <citation type="submission" date="2020-02" db="EMBL/GenBank/DDBJ databases">
        <title>Geodermatophilus sabuli CPCC 205279 I12A-02694.</title>
        <authorList>
            <person name="Jiang Z."/>
        </authorList>
    </citation>
    <scope>NUCLEOTIDE SEQUENCE [LARGE SCALE GENOMIC DNA]</scope>
    <source>
        <strain evidence="2 3">I12A-02694</strain>
    </source>
</reference>
<feature type="compositionally biased region" description="Low complexity" evidence="1">
    <location>
        <begin position="30"/>
        <end position="42"/>
    </location>
</feature>
<accession>A0A7K3W536</accession>
<proteinExistence type="predicted"/>
<name>A0A7K3W536_9ACTN</name>
<dbReference type="AlphaFoldDB" id="A0A7K3W536"/>
<evidence type="ECO:0000313" key="3">
    <source>
        <dbReference type="Proteomes" id="UP000470246"/>
    </source>
</evidence>
<dbReference type="EMBL" id="JAAGWF010000020">
    <property type="protein sequence ID" value="NEK59800.1"/>
    <property type="molecule type" value="Genomic_DNA"/>
</dbReference>
<dbReference type="Proteomes" id="UP000470246">
    <property type="component" value="Unassembled WGS sequence"/>
</dbReference>
<sequence>MTHSVASSLDGYHTDAQGGCARAGPDEEVVAASTADAAGASTVRGRRRDERWLNPAPAR</sequence>
<protein>
    <submittedName>
        <fullName evidence="2">Uncharacterized protein</fullName>
    </submittedName>
</protein>